<gene>
    <name evidence="2" type="ORF">MNBD_GAMMA10-363</name>
</gene>
<evidence type="ECO:0000256" key="1">
    <source>
        <dbReference type="SAM" id="Coils"/>
    </source>
</evidence>
<protein>
    <recommendedName>
        <fullName evidence="3">Porin</fullName>
    </recommendedName>
</protein>
<evidence type="ECO:0008006" key="3">
    <source>
        <dbReference type="Google" id="ProtNLM"/>
    </source>
</evidence>
<accession>A0A3B0YA92</accession>
<name>A0A3B0YA92_9ZZZZ</name>
<dbReference type="AlphaFoldDB" id="A0A3B0YA92"/>
<reference evidence="2" key="1">
    <citation type="submission" date="2018-06" db="EMBL/GenBank/DDBJ databases">
        <authorList>
            <person name="Zhirakovskaya E."/>
        </authorList>
    </citation>
    <scope>NUCLEOTIDE SEQUENCE</scope>
</reference>
<proteinExistence type="predicted"/>
<keyword evidence="1" id="KW-0175">Coiled coil</keyword>
<sequence>MNTRTYLQCAFLSALLLISTSAISADTDDLQQQLDELRAENKLIMERLDASMDLIEANAGDTGDNNGHGSRGKTTIGGYGELHYANLDSGKEIDLHRFILFLGHEFSDTIRFFSELEIEHATVDGDGGEVSIEQAYLEFDIAQSTAIRAGVLLVPMGIVNETHEPPTFYGVERNNVEKFIIPSTWREGGVSISGQFAQAFSYDIALHSGLQTSLDDNYAVRKGRQAVREAPAEDLALTARLKWTGVAGLEIGGGVQQQSDITQSTDATAGSATLLETHAIWQVQKFALRALYANWSLDGAGPQSVGADEQSGWYIEPAYKLSENWGIYARQSSWDNQANSNTDTQSTQTDFGFSYWPHEDVVIKANYQLLDKAGVDDDGLMLGVGYQF</sequence>
<dbReference type="Gene3D" id="2.40.160.10">
    <property type="entry name" value="Porin"/>
    <property type="match status" value="1"/>
</dbReference>
<dbReference type="SUPFAM" id="SSF56935">
    <property type="entry name" value="Porins"/>
    <property type="match status" value="1"/>
</dbReference>
<dbReference type="Pfam" id="PF07396">
    <property type="entry name" value="Porin_O_P"/>
    <property type="match status" value="1"/>
</dbReference>
<evidence type="ECO:0000313" key="2">
    <source>
        <dbReference type="EMBL" id="VAW72232.1"/>
    </source>
</evidence>
<dbReference type="InterPro" id="IPR023614">
    <property type="entry name" value="Porin_dom_sf"/>
</dbReference>
<dbReference type="EMBL" id="UOFJ01000653">
    <property type="protein sequence ID" value="VAW72232.1"/>
    <property type="molecule type" value="Genomic_DNA"/>
</dbReference>
<dbReference type="InterPro" id="IPR010870">
    <property type="entry name" value="Porin_O/P"/>
</dbReference>
<organism evidence="2">
    <name type="scientific">hydrothermal vent metagenome</name>
    <dbReference type="NCBI Taxonomy" id="652676"/>
    <lineage>
        <taxon>unclassified sequences</taxon>
        <taxon>metagenomes</taxon>
        <taxon>ecological metagenomes</taxon>
    </lineage>
</organism>
<feature type="coiled-coil region" evidence="1">
    <location>
        <begin position="20"/>
        <end position="47"/>
    </location>
</feature>